<dbReference type="SUPFAM" id="SSF48452">
    <property type="entry name" value="TPR-like"/>
    <property type="match status" value="1"/>
</dbReference>
<comment type="similarity">
    <text evidence="2">Belongs to the SusD family.</text>
</comment>
<dbReference type="Pfam" id="PF07980">
    <property type="entry name" value="SusD_RagB"/>
    <property type="match status" value="1"/>
</dbReference>
<dbReference type="OrthoDB" id="653598at2"/>
<keyword evidence="4" id="KW-0472">Membrane</keyword>
<comment type="caution">
    <text evidence="8">The sequence shown here is derived from an EMBL/GenBank/DDBJ whole genome shotgun (WGS) entry which is preliminary data.</text>
</comment>
<dbReference type="Pfam" id="PF14322">
    <property type="entry name" value="SusD-like_3"/>
    <property type="match status" value="1"/>
</dbReference>
<accession>A0A4U1CU70</accession>
<sequence length="453" mass="51324">MKTYFKYVSLVLFVGTLCCFSCKKFLDEKPDASLAVPTTLKDFQALLDQNAQINENDPSSGEVSAGEYYVTDADFLARTETDQRIYTWQNDNVLPALENDWAYCYRLVYRANTILNDIDKIEVNSLNALTKQDIKGQAFYHRAKAFLQAVVIWAPVYHQVNSNTDLGVPLRLNINFNEISVRATVKENYNQIVNDIKKAIRLLPEIPLHVVRPSKPAAYGLLSRTYLLMGDFENAKLYADSCLAIKSNLLDYNTLNATSSFPITQFNPEVIIASRMFGLPIIGASRAKIILELYNSYDVKDLRKTIYFKDNANGTFSFKGSYDGSSLYFSGIATDEIYLNRAECNARLGKIPTALSDLNALLKKRYKTGTYIDYNLTDQKAVLELILKERRKQLLMRGLRWGDIKRLNREGAGINLTRIINGKTYYLPANSARFALPIPEDVIALSGMPQNKY</sequence>
<dbReference type="Proteomes" id="UP000309488">
    <property type="component" value="Unassembled WGS sequence"/>
</dbReference>
<evidence type="ECO:0000256" key="3">
    <source>
        <dbReference type="ARBA" id="ARBA00022729"/>
    </source>
</evidence>
<evidence type="ECO:0000256" key="1">
    <source>
        <dbReference type="ARBA" id="ARBA00004442"/>
    </source>
</evidence>
<keyword evidence="3" id="KW-0732">Signal</keyword>
<evidence type="ECO:0000313" key="9">
    <source>
        <dbReference type="Proteomes" id="UP000309488"/>
    </source>
</evidence>
<dbReference type="RefSeq" id="WP_136840715.1">
    <property type="nucleotide sequence ID" value="NZ_SWBR01000002.1"/>
</dbReference>
<feature type="domain" description="SusD-like N-terminal" evidence="7">
    <location>
        <begin position="24"/>
        <end position="227"/>
    </location>
</feature>
<reference evidence="8 9" key="1">
    <citation type="submission" date="2019-04" db="EMBL/GenBank/DDBJ databases">
        <title>Pedobacter sp. RP-3-22 sp. nov., isolated from Arctic soil.</title>
        <authorList>
            <person name="Dahal R.H."/>
            <person name="Kim D.-U."/>
        </authorList>
    </citation>
    <scope>NUCLEOTIDE SEQUENCE [LARGE SCALE GENOMIC DNA]</scope>
    <source>
        <strain evidence="8 9">RP-3-22</strain>
    </source>
</reference>
<dbReference type="InterPro" id="IPR011990">
    <property type="entry name" value="TPR-like_helical_dom_sf"/>
</dbReference>
<evidence type="ECO:0000259" key="7">
    <source>
        <dbReference type="Pfam" id="PF14322"/>
    </source>
</evidence>
<evidence type="ECO:0000256" key="4">
    <source>
        <dbReference type="ARBA" id="ARBA00023136"/>
    </source>
</evidence>
<keyword evidence="5" id="KW-0998">Cell outer membrane</keyword>
<keyword evidence="9" id="KW-1185">Reference proteome</keyword>
<feature type="domain" description="RagB/SusD" evidence="6">
    <location>
        <begin position="336"/>
        <end position="407"/>
    </location>
</feature>
<gene>
    <name evidence="8" type="ORF">FA048_10840</name>
</gene>
<dbReference type="InterPro" id="IPR012944">
    <property type="entry name" value="SusD_RagB_dom"/>
</dbReference>
<dbReference type="AlphaFoldDB" id="A0A4U1CU70"/>
<dbReference type="Gene3D" id="2.20.20.130">
    <property type="match status" value="1"/>
</dbReference>
<comment type="subcellular location">
    <subcellularLocation>
        <location evidence="1">Cell outer membrane</location>
    </subcellularLocation>
</comment>
<dbReference type="Gene3D" id="1.25.40.900">
    <property type="match status" value="1"/>
</dbReference>
<dbReference type="InterPro" id="IPR033985">
    <property type="entry name" value="SusD-like_N"/>
</dbReference>
<evidence type="ECO:0000256" key="2">
    <source>
        <dbReference type="ARBA" id="ARBA00006275"/>
    </source>
</evidence>
<name>A0A4U1CU70_9SPHI</name>
<evidence type="ECO:0000256" key="5">
    <source>
        <dbReference type="ARBA" id="ARBA00023237"/>
    </source>
</evidence>
<evidence type="ECO:0000313" key="8">
    <source>
        <dbReference type="EMBL" id="TKC10665.1"/>
    </source>
</evidence>
<evidence type="ECO:0000259" key="6">
    <source>
        <dbReference type="Pfam" id="PF07980"/>
    </source>
</evidence>
<organism evidence="8 9">
    <name type="scientific">Pedobacter polaris</name>
    <dbReference type="NCBI Taxonomy" id="2571273"/>
    <lineage>
        <taxon>Bacteria</taxon>
        <taxon>Pseudomonadati</taxon>
        <taxon>Bacteroidota</taxon>
        <taxon>Sphingobacteriia</taxon>
        <taxon>Sphingobacteriales</taxon>
        <taxon>Sphingobacteriaceae</taxon>
        <taxon>Pedobacter</taxon>
    </lineage>
</organism>
<protein>
    <submittedName>
        <fullName evidence="8">RagB/SusD family nutrient uptake outer membrane protein</fullName>
    </submittedName>
</protein>
<dbReference type="Gene3D" id="1.25.40.390">
    <property type="match status" value="1"/>
</dbReference>
<proteinExistence type="inferred from homology"/>
<dbReference type="EMBL" id="SWBR01000002">
    <property type="protein sequence ID" value="TKC10665.1"/>
    <property type="molecule type" value="Genomic_DNA"/>
</dbReference>
<dbReference type="GO" id="GO:0009279">
    <property type="term" value="C:cell outer membrane"/>
    <property type="evidence" value="ECO:0007669"/>
    <property type="project" value="UniProtKB-SubCell"/>
</dbReference>